<dbReference type="STRING" id="1210089.GCA_001613165_05506"/>
<reference evidence="2 3" key="1">
    <citation type="submission" date="2018-07" db="EMBL/GenBank/DDBJ databases">
        <title>Genomic Encyclopedia of Type Strains, Phase IV (KMG-IV): sequencing the most valuable type-strain genomes for metagenomic binning, comparative biology and taxonomic classification.</title>
        <authorList>
            <person name="Goeker M."/>
        </authorList>
    </citation>
    <scope>NUCLEOTIDE SEQUENCE [LARGE SCALE GENOMIC DNA]</scope>
    <source>
        <strain evidence="2 3">DSM 44952</strain>
    </source>
</reference>
<dbReference type="PANTHER" id="PTHR43194:SF2">
    <property type="entry name" value="PEROXISOMAL MEMBRANE PROTEIN LPX1"/>
    <property type="match status" value="1"/>
</dbReference>
<dbReference type="PRINTS" id="PR00412">
    <property type="entry name" value="EPOXHYDRLASE"/>
</dbReference>
<dbReference type="Gene3D" id="3.40.50.1820">
    <property type="entry name" value="alpha/beta hydrolase"/>
    <property type="match status" value="1"/>
</dbReference>
<dbReference type="InterPro" id="IPR029058">
    <property type="entry name" value="AB_hydrolase_fold"/>
</dbReference>
<dbReference type="EMBL" id="QQAZ01000005">
    <property type="protein sequence ID" value="RDI50539.1"/>
    <property type="molecule type" value="Genomic_DNA"/>
</dbReference>
<dbReference type="Pfam" id="PF00561">
    <property type="entry name" value="Abhydrolase_1"/>
    <property type="match status" value="1"/>
</dbReference>
<protein>
    <submittedName>
        <fullName evidence="2">Pimeloyl-ACP methyl ester carboxylesterase</fullName>
    </submittedName>
</protein>
<keyword evidence="3" id="KW-1185">Reference proteome</keyword>
<evidence type="ECO:0000259" key="1">
    <source>
        <dbReference type="Pfam" id="PF00561"/>
    </source>
</evidence>
<proteinExistence type="predicted"/>
<dbReference type="GO" id="GO:0003824">
    <property type="term" value="F:catalytic activity"/>
    <property type="evidence" value="ECO:0007669"/>
    <property type="project" value="InterPro"/>
</dbReference>
<dbReference type="InterPro" id="IPR050228">
    <property type="entry name" value="Carboxylesterase_BioH"/>
</dbReference>
<name>A0A370H2T9_9NOCA</name>
<evidence type="ECO:0000313" key="2">
    <source>
        <dbReference type="EMBL" id="RDI50539.1"/>
    </source>
</evidence>
<comment type="caution">
    <text evidence="2">The sequence shown here is derived from an EMBL/GenBank/DDBJ whole genome shotgun (WGS) entry which is preliminary data.</text>
</comment>
<dbReference type="PANTHER" id="PTHR43194">
    <property type="entry name" value="HYDROLASE ALPHA/BETA FOLD FAMILY"/>
    <property type="match status" value="1"/>
</dbReference>
<dbReference type="InterPro" id="IPR000639">
    <property type="entry name" value="Epox_hydrolase-like"/>
</dbReference>
<evidence type="ECO:0000313" key="3">
    <source>
        <dbReference type="Proteomes" id="UP000255355"/>
    </source>
</evidence>
<dbReference type="OrthoDB" id="2987348at2"/>
<sequence length="289" mass="30577">MEFEEIVVETERLSFPALAAGDGPVVVCWHGFPDHPATFAPLAEHLVAAGRRVVAPFLRGHHPATATAMTYADGITLAADAAAVARALDPGGVDMVGHDIGAGMVARVAAAWPDCLRRGVTMAVPPPAALRALFGDPAQLQRFFYIWLFQVHGVAESVLAANRDLVDYLWSAWSPGLDPGAHRERVHALYGDPAGIANALRVYRANFDTSLHDPQLAALAATTETPASTPLLVLGGADDGCMPPSVFADAPAGLAPGSRVEIISGAGHFMQLDRPSEVARLVMDWLDER</sequence>
<accession>A0A370H2T9</accession>
<dbReference type="AlphaFoldDB" id="A0A370H2T9"/>
<feature type="domain" description="AB hydrolase-1" evidence="1">
    <location>
        <begin position="24"/>
        <end position="275"/>
    </location>
</feature>
<dbReference type="RefSeq" id="WP_084520093.1">
    <property type="nucleotide sequence ID" value="NZ_QQAZ01000005.1"/>
</dbReference>
<gene>
    <name evidence="2" type="ORF">DFR68_10515</name>
</gene>
<dbReference type="Proteomes" id="UP000255355">
    <property type="component" value="Unassembled WGS sequence"/>
</dbReference>
<dbReference type="InterPro" id="IPR000073">
    <property type="entry name" value="AB_hydrolase_1"/>
</dbReference>
<dbReference type="SUPFAM" id="SSF53474">
    <property type="entry name" value="alpha/beta-Hydrolases"/>
    <property type="match status" value="1"/>
</dbReference>
<organism evidence="2 3">
    <name type="scientific">Nocardia mexicana</name>
    <dbReference type="NCBI Taxonomy" id="279262"/>
    <lineage>
        <taxon>Bacteria</taxon>
        <taxon>Bacillati</taxon>
        <taxon>Actinomycetota</taxon>
        <taxon>Actinomycetes</taxon>
        <taxon>Mycobacteriales</taxon>
        <taxon>Nocardiaceae</taxon>
        <taxon>Nocardia</taxon>
    </lineage>
</organism>